<dbReference type="GO" id="GO:0008408">
    <property type="term" value="F:3'-5' exonuclease activity"/>
    <property type="evidence" value="ECO:0007669"/>
    <property type="project" value="InterPro"/>
</dbReference>
<evidence type="ECO:0000256" key="6">
    <source>
        <dbReference type="ARBA" id="ARBA00040531"/>
    </source>
</evidence>
<protein>
    <recommendedName>
        <fullName evidence="6">3'-5' exonuclease</fullName>
    </recommendedName>
    <alternativeName>
        <fullName evidence="7">Werner Syndrome-like exonuclease</fullName>
    </alternativeName>
</protein>
<dbReference type="SUPFAM" id="SSF53098">
    <property type="entry name" value="Ribonuclease H-like"/>
    <property type="match status" value="1"/>
</dbReference>
<dbReference type="InterPro" id="IPR036397">
    <property type="entry name" value="RNaseH_sf"/>
</dbReference>
<evidence type="ECO:0000256" key="1">
    <source>
        <dbReference type="ARBA" id="ARBA00022722"/>
    </source>
</evidence>
<evidence type="ECO:0000256" key="4">
    <source>
        <dbReference type="ARBA" id="ARBA00022839"/>
    </source>
</evidence>
<dbReference type="RefSeq" id="WP_248948767.1">
    <property type="nucleotide sequence ID" value="NZ_JAKILB010000002.1"/>
</dbReference>
<dbReference type="InterPro" id="IPR051132">
    <property type="entry name" value="3-5_Exonuclease_domain"/>
</dbReference>
<dbReference type="InterPro" id="IPR012337">
    <property type="entry name" value="RNaseH-like_sf"/>
</dbReference>
<dbReference type="Pfam" id="PF01612">
    <property type="entry name" value="DNA_pol_A_exo1"/>
    <property type="match status" value="1"/>
</dbReference>
<keyword evidence="10" id="KW-1185">Reference proteome</keyword>
<gene>
    <name evidence="9" type="ORF">L2740_03700</name>
</gene>
<name>A0A9X1ZE13_9GAMM</name>
<evidence type="ECO:0000256" key="5">
    <source>
        <dbReference type="ARBA" id="ARBA00022842"/>
    </source>
</evidence>
<feature type="domain" description="3'-5' exonuclease" evidence="8">
    <location>
        <begin position="93"/>
        <end position="273"/>
    </location>
</feature>
<comment type="caution">
    <text evidence="9">The sequence shown here is derived from an EMBL/GenBank/DDBJ whole genome shotgun (WGS) entry which is preliminary data.</text>
</comment>
<keyword evidence="3" id="KW-0378">Hydrolase</keyword>
<dbReference type="Proteomes" id="UP001139293">
    <property type="component" value="Unassembled WGS sequence"/>
</dbReference>
<dbReference type="CDD" id="cd06141">
    <property type="entry name" value="WRN_exo"/>
    <property type="match status" value="1"/>
</dbReference>
<dbReference type="PANTHER" id="PTHR13620:SF109">
    <property type="entry name" value="3'-5' EXONUCLEASE"/>
    <property type="match status" value="1"/>
</dbReference>
<organism evidence="9 10">
    <name type="scientific">Shewanella pneumatophori</name>
    <dbReference type="NCBI Taxonomy" id="314092"/>
    <lineage>
        <taxon>Bacteria</taxon>
        <taxon>Pseudomonadati</taxon>
        <taxon>Pseudomonadota</taxon>
        <taxon>Gammaproteobacteria</taxon>
        <taxon>Alteromonadales</taxon>
        <taxon>Shewanellaceae</taxon>
        <taxon>Shewanella</taxon>
    </lineage>
</organism>
<evidence type="ECO:0000256" key="7">
    <source>
        <dbReference type="ARBA" id="ARBA00042761"/>
    </source>
</evidence>
<keyword evidence="1" id="KW-0540">Nuclease</keyword>
<evidence type="ECO:0000256" key="2">
    <source>
        <dbReference type="ARBA" id="ARBA00022723"/>
    </source>
</evidence>
<dbReference type="GO" id="GO:0003676">
    <property type="term" value="F:nucleic acid binding"/>
    <property type="evidence" value="ECO:0007669"/>
    <property type="project" value="InterPro"/>
</dbReference>
<accession>A0A9X1ZE13</accession>
<evidence type="ECO:0000256" key="3">
    <source>
        <dbReference type="ARBA" id="ARBA00022801"/>
    </source>
</evidence>
<evidence type="ECO:0000259" key="8">
    <source>
        <dbReference type="SMART" id="SM00474"/>
    </source>
</evidence>
<dbReference type="GO" id="GO:0006139">
    <property type="term" value="P:nucleobase-containing compound metabolic process"/>
    <property type="evidence" value="ECO:0007669"/>
    <property type="project" value="InterPro"/>
</dbReference>
<keyword evidence="5" id="KW-0460">Magnesium</keyword>
<dbReference type="PANTHER" id="PTHR13620">
    <property type="entry name" value="3-5 EXONUCLEASE"/>
    <property type="match status" value="1"/>
</dbReference>
<dbReference type="AlphaFoldDB" id="A0A9X1ZE13"/>
<evidence type="ECO:0000313" key="10">
    <source>
        <dbReference type="Proteomes" id="UP001139293"/>
    </source>
</evidence>
<keyword evidence="4 9" id="KW-0269">Exonuclease</keyword>
<sequence>MSLFKFGLSADKSAMIKRELGKNAAAYFAAMQVAEQAFFAEITNEQNQHSLAWLQLRSRLITRIDDSDLARLDDFDITRIQSVTPSLNGQLRQVEVVNLSTLGTAIEDISSQAWIGFDTETAATFEKGRRNSNPISLIQIATVTHCYLFRMQAEHIEVFKAALKPILSDDKQLKVGIGLRSDINAMKRDYGISISHILDLNWLMNQLGAPKQLGTQQMAATVIGLKLPKSKKVTLSNWAKPLSEPLTELQLQYAAADTLVALDILHGLIEQIAPFKSLWPKSLSQRLAELGC</sequence>
<reference evidence="9" key="1">
    <citation type="submission" date="2022-01" db="EMBL/GenBank/DDBJ databases">
        <title>Whole genome-based taxonomy of the Shewanellaceae.</title>
        <authorList>
            <person name="Martin-Rodriguez A.J."/>
        </authorList>
    </citation>
    <scope>NUCLEOTIDE SEQUENCE</scope>
    <source>
        <strain evidence="9">KCTC 23973</strain>
    </source>
</reference>
<dbReference type="GO" id="GO:0046872">
    <property type="term" value="F:metal ion binding"/>
    <property type="evidence" value="ECO:0007669"/>
    <property type="project" value="UniProtKB-KW"/>
</dbReference>
<dbReference type="Gene3D" id="3.30.420.10">
    <property type="entry name" value="Ribonuclease H-like superfamily/Ribonuclease H"/>
    <property type="match status" value="1"/>
</dbReference>
<evidence type="ECO:0000313" key="9">
    <source>
        <dbReference type="EMBL" id="MCL1137650.1"/>
    </source>
</evidence>
<dbReference type="EMBL" id="JAKILB010000002">
    <property type="protein sequence ID" value="MCL1137650.1"/>
    <property type="molecule type" value="Genomic_DNA"/>
</dbReference>
<dbReference type="SMART" id="SM00474">
    <property type="entry name" value="35EXOc"/>
    <property type="match status" value="1"/>
</dbReference>
<dbReference type="InterPro" id="IPR002562">
    <property type="entry name" value="3'-5'_exonuclease_dom"/>
</dbReference>
<keyword evidence="2" id="KW-0479">Metal-binding</keyword>
<proteinExistence type="predicted"/>